<evidence type="ECO:0000313" key="3">
    <source>
        <dbReference type="EMBL" id="GFN99051.1"/>
    </source>
</evidence>
<proteinExistence type="predicted"/>
<keyword evidence="1" id="KW-1133">Transmembrane helix</keyword>
<keyword evidence="4" id="KW-1185">Reference proteome</keyword>
<dbReference type="InterPro" id="IPR001304">
    <property type="entry name" value="C-type_lectin-like"/>
</dbReference>
<keyword evidence="1" id="KW-0812">Transmembrane</keyword>
<reference evidence="3 4" key="1">
    <citation type="journal article" date="2021" name="Elife">
        <title>Chloroplast acquisition without the gene transfer in kleptoplastic sea slugs, Plakobranchus ocellatus.</title>
        <authorList>
            <person name="Maeda T."/>
            <person name="Takahashi S."/>
            <person name="Yoshida T."/>
            <person name="Shimamura S."/>
            <person name="Takaki Y."/>
            <person name="Nagai Y."/>
            <person name="Toyoda A."/>
            <person name="Suzuki Y."/>
            <person name="Arimoto A."/>
            <person name="Ishii H."/>
            <person name="Satoh N."/>
            <person name="Nishiyama T."/>
            <person name="Hasebe M."/>
            <person name="Maruyama T."/>
            <person name="Minagawa J."/>
            <person name="Obokata J."/>
            <person name="Shigenobu S."/>
        </authorList>
    </citation>
    <scope>NUCLEOTIDE SEQUENCE [LARGE SCALE GENOMIC DNA]</scope>
</reference>
<name>A0AAV3ZWW5_9GAST</name>
<dbReference type="InterPro" id="IPR016187">
    <property type="entry name" value="CTDL_fold"/>
</dbReference>
<dbReference type="InterPro" id="IPR016186">
    <property type="entry name" value="C-type_lectin-like/link_sf"/>
</dbReference>
<sequence length="110" mass="12020">MILMLSISALSPPPFCDLLSPLSVTYKNWDVDPRKTSRNGKDCLVMGYKGTEKWSLFYCKEESSFICEKKGVCPTVVGAGTIAGFIIDVAAVYGSTIAAIIFGPRLYRSI</sequence>
<evidence type="ECO:0000256" key="1">
    <source>
        <dbReference type="SAM" id="Phobius"/>
    </source>
</evidence>
<dbReference type="AlphaFoldDB" id="A0AAV3ZWW5"/>
<dbReference type="Gene3D" id="3.10.100.10">
    <property type="entry name" value="Mannose-Binding Protein A, subunit A"/>
    <property type="match status" value="1"/>
</dbReference>
<evidence type="ECO:0000259" key="2">
    <source>
        <dbReference type="PROSITE" id="PS50041"/>
    </source>
</evidence>
<protein>
    <recommendedName>
        <fullName evidence="2">C-type lectin domain-containing protein</fullName>
    </recommendedName>
</protein>
<gene>
    <name evidence="3" type="ORF">PoB_002555700</name>
</gene>
<dbReference type="Proteomes" id="UP000735302">
    <property type="component" value="Unassembled WGS sequence"/>
</dbReference>
<dbReference type="CDD" id="cd00037">
    <property type="entry name" value="CLECT"/>
    <property type="match status" value="1"/>
</dbReference>
<accession>A0AAV3ZWW5</accession>
<evidence type="ECO:0000313" key="4">
    <source>
        <dbReference type="Proteomes" id="UP000735302"/>
    </source>
</evidence>
<keyword evidence="1" id="KW-0472">Membrane</keyword>
<dbReference type="SUPFAM" id="SSF56436">
    <property type="entry name" value="C-type lectin-like"/>
    <property type="match status" value="1"/>
</dbReference>
<comment type="caution">
    <text evidence="3">The sequence shown here is derived from an EMBL/GenBank/DDBJ whole genome shotgun (WGS) entry which is preliminary data.</text>
</comment>
<dbReference type="PROSITE" id="PS50041">
    <property type="entry name" value="C_TYPE_LECTIN_2"/>
    <property type="match status" value="1"/>
</dbReference>
<feature type="domain" description="C-type lectin" evidence="2">
    <location>
        <begin position="24"/>
        <end position="68"/>
    </location>
</feature>
<dbReference type="EMBL" id="BLXT01002938">
    <property type="protein sequence ID" value="GFN99051.1"/>
    <property type="molecule type" value="Genomic_DNA"/>
</dbReference>
<feature type="transmembrane region" description="Helical" evidence="1">
    <location>
        <begin position="82"/>
        <end position="102"/>
    </location>
</feature>
<organism evidence="3 4">
    <name type="scientific">Plakobranchus ocellatus</name>
    <dbReference type="NCBI Taxonomy" id="259542"/>
    <lineage>
        <taxon>Eukaryota</taxon>
        <taxon>Metazoa</taxon>
        <taxon>Spiralia</taxon>
        <taxon>Lophotrochozoa</taxon>
        <taxon>Mollusca</taxon>
        <taxon>Gastropoda</taxon>
        <taxon>Heterobranchia</taxon>
        <taxon>Euthyneura</taxon>
        <taxon>Panpulmonata</taxon>
        <taxon>Sacoglossa</taxon>
        <taxon>Placobranchoidea</taxon>
        <taxon>Plakobranchidae</taxon>
        <taxon>Plakobranchus</taxon>
    </lineage>
</organism>